<dbReference type="EMBL" id="BTSY01000004">
    <property type="protein sequence ID" value="GMT25744.1"/>
    <property type="molecule type" value="Genomic_DNA"/>
</dbReference>
<gene>
    <name evidence="1" type="ORF">PFISCL1PPCAC_17041</name>
</gene>
<dbReference type="AlphaFoldDB" id="A0AAV5W1G8"/>
<evidence type="ECO:0000313" key="2">
    <source>
        <dbReference type="Proteomes" id="UP001432322"/>
    </source>
</evidence>
<comment type="caution">
    <text evidence="1">The sequence shown here is derived from an EMBL/GenBank/DDBJ whole genome shotgun (WGS) entry which is preliminary data.</text>
</comment>
<accession>A0AAV5W1G8</accession>
<name>A0AAV5W1G8_9BILA</name>
<organism evidence="1 2">
    <name type="scientific">Pristionchus fissidentatus</name>
    <dbReference type="NCBI Taxonomy" id="1538716"/>
    <lineage>
        <taxon>Eukaryota</taxon>
        <taxon>Metazoa</taxon>
        <taxon>Ecdysozoa</taxon>
        <taxon>Nematoda</taxon>
        <taxon>Chromadorea</taxon>
        <taxon>Rhabditida</taxon>
        <taxon>Rhabditina</taxon>
        <taxon>Diplogasteromorpha</taxon>
        <taxon>Diplogasteroidea</taxon>
        <taxon>Neodiplogasteridae</taxon>
        <taxon>Pristionchus</taxon>
    </lineage>
</organism>
<proteinExistence type="predicted"/>
<protein>
    <recommendedName>
        <fullName evidence="3">F-box domain-containing protein</fullName>
    </recommendedName>
</protein>
<feature type="non-terminal residue" evidence="1">
    <location>
        <position position="1"/>
    </location>
</feature>
<feature type="non-terminal residue" evidence="1">
    <location>
        <position position="184"/>
    </location>
</feature>
<evidence type="ECO:0000313" key="1">
    <source>
        <dbReference type="EMBL" id="GMT25744.1"/>
    </source>
</evidence>
<reference evidence="1" key="1">
    <citation type="submission" date="2023-10" db="EMBL/GenBank/DDBJ databases">
        <title>Genome assembly of Pristionchus species.</title>
        <authorList>
            <person name="Yoshida K."/>
            <person name="Sommer R.J."/>
        </authorList>
    </citation>
    <scope>NUCLEOTIDE SEQUENCE</scope>
    <source>
        <strain evidence="1">RS5133</strain>
    </source>
</reference>
<dbReference type="Proteomes" id="UP001432322">
    <property type="component" value="Unassembled WGS sequence"/>
</dbReference>
<sequence>NARLLNCHLKAVHVQPLLLNLPSQALCKIFSNLGFVDRMKSRVCKKIVEIEEQDGMVENLEQLGYIQVEDKNDCIEIRIYLFPRGRVFSLTSNQCLTMMRRLQQTFCVKKIWIRINHTNSIDISTMFSFLPKITDDVIIEDHRYYKERILSADLFLDFLVRSKQASFVQVGTPIDINHEQLVKL</sequence>
<evidence type="ECO:0008006" key="3">
    <source>
        <dbReference type="Google" id="ProtNLM"/>
    </source>
</evidence>
<keyword evidence="2" id="KW-1185">Reference proteome</keyword>